<comment type="caution">
    <text evidence="1">The sequence shown here is derived from an EMBL/GenBank/DDBJ whole genome shotgun (WGS) entry which is preliminary data.</text>
</comment>
<accession>A0AAD7CRT0</accession>
<gene>
    <name evidence="1" type="ORF">B0H17DRAFT_865830</name>
</gene>
<name>A0AAD7CRT0_MYCRO</name>
<sequence>GPSECNITGTMKTWTVVDDLHKISVPALLINGRYDDAQDVAVAPFFERTGKMKRVQ</sequence>
<protein>
    <submittedName>
        <fullName evidence="1">Uncharacterized protein</fullName>
    </submittedName>
</protein>
<proteinExistence type="predicted"/>
<dbReference type="SUPFAM" id="SSF53474">
    <property type="entry name" value="alpha/beta-Hydrolases"/>
    <property type="match status" value="1"/>
</dbReference>
<dbReference type="AlphaFoldDB" id="A0AAD7CRT0"/>
<keyword evidence="2" id="KW-1185">Reference proteome</keyword>
<dbReference type="InterPro" id="IPR029058">
    <property type="entry name" value="AB_hydrolase_fold"/>
</dbReference>
<evidence type="ECO:0000313" key="2">
    <source>
        <dbReference type="Proteomes" id="UP001221757"/>
    </source>
</evidence>
<evidence type="ECO:0000313" key="1">
    <source>
        <dbReference type="EMBL" id="KAJ7660024.1"/>
    </source>
</evidence>
<dbReference type="Proteomes" id="UP001221757">
    <property type="component" value="Unassembled WGS sequence"/>
</dbReference>
<dbReference type="Gene3D" id="3.40.50.1820">
    <property type="entry name" value="alpha/beta hydrolase"/>
    <property type="match status" value="1"/>
</dbReference>
<feature type="non-terminal residue" evidence="1">
    <location>
        <position position="1"/>
    </location>
</feature>
<reference evidence="1" key="1">
    <citation type="submission" date="2023-03" db="EMBL/GenBank/DDBJ databases">
        <title>Massive genome expansion in bonnet fungi (Mycena s.s.) driven by repeated elements and novel gene families across ecological guilds.</title>
        <authorList>
            <consortium name="Lawrence Berkeley National Laboratory"/>
            <person name="Harder C.B."/>
            <person name="Miyauchi S."/>
            <person name="Viragh M."/>
            <person name="Kuo A."/>
            <person name="Thoen E."/>
            <person name="Andreopoulos B."/>
            <person name="Lu D."/>
            <person name="Skrede I."/>
            <person name="Drula E."/>
            <person name="Henrissat B."/>
            <person name="Morin E."/>
            <person name="Kohler A."/>
            <person name="Barry K."/>
            <person name="LaButti K."/>
            <person name="Morin E."/>
            <person name="Salamov A."/>
            <person name="Lipzen A."/>
            <person name="Mereny Z."/>
            <person name="Hegedus B."/>
            <person name="Baldrian P."/>
            <person name="Stursova M."/>
            <person name="Weitz H."/>
            <person name="Taylor A."/>
            <person name="Grigoriev I.V."/>
            <person name="Nagy L.G."/>
            <person name="Martin F."/>
            <person name="Kauserud H."/>
        </authorList>
    </citation>
    <scope>NUCLEOTIDE SEQUENCE</scope>
    <source>
        <strain evidence="1">CBHHK067</strain>
    </source>
</reference>
<organism evidence="1 2">
    <name type="scientific">Mycena rosella</name>
    <name type="common">Pink bonnet</name>
    <name type="synonym">Agaricus rosellus</name>
    <dbReference type="NCBI Taxonomy" id="1033263"/>
    <lineage>
        <taxon>Eukaryota</taxon>
        <taxon>Fungi</taxon>
        <taxon>Dikarya</taxon>
        <taxon>Basidiomycota</taxon>
        <taxon>Agaricomycotina</taxon>
        <taxon>Agaricomycetes</taxon>
        <taxon>Agaricomycetidae</taxon>
        <taxon>Agaricales</taxon>
        <taxon>Marasmiineae</taxon>
        <taxon>Mycenaceae</taxon>
        <taxon>Mycena</taxon>
    </lineage>
</organism>
<dbReference type="EMBL" id="JARKIE010000263">
    <property type="protein sequence ID" value="KAJ7660024.1"/>
    <property type="molecule type" value="Genomic_DNA"/>
</dbReference>
<feature type="non-terminal residue" evidence="1">
    <location>
        <position position="56"/>
    </location>
</feature>